<dbReference type="InterPro" id="IPR038973">
    <property type="entry name" value="MutL/Mlh/Pms-like"/>
</dbReference>
<protein>
    <submittedName>
        <fullName evidence="3">DNA mismatch repair protein Pms1/Pms2</fullName>
    </submittedName>
</protein>
<accession>A0A9K3GL91</accession>
<dbReference type="InterPro" id="IPR036890">
    <property type="entry name" value="HATPase_C_sf"/>
</dbReference>
<dbReference type="Pfam" id="PF13589">
    <property type="entry name" value="HATPase_c_3"/>
    <property type="match status" value="1"/>
</dbReference>
<evidence type="ECO:0000313" key="4">
    <source>
        <dbReference type="Proteomes" id="UP000265618"/>
    </source>
</evidence>
<name>A0A9K3GL91_9EUKA</name>
<dbReference type="GO" id="GO:0006298">
    <property type="term" value="P:mismatch repair"/>
    <property type="evidence" value="ECO:0007669"/>
    <property type="project" value="InterPro"/>
</dbReference>
<keyword evidence="4" id="KW-1185">Reference proteome</keyword>
<dbReference type="PANTHER" id="PTHR10073">
    <property type="entry name" value="DNA MISMATCH REPAIR PROTEIN MLH, PMS, MUTL"/>
    <property type="match status" value="1"/>
</dbReference>
<dbReference type="GO" id="GO:0016887">
    <property type="term" value="F:ATP hydrolysis activity"/>
    <property type="evidence" value="ECO:0007669"/>
    <property type="project" value="InterPro"/>
</dbReference>
<feature type="region of interest" description="Disordered" evidence="2">
    <location>
        <begin position="1"/>
        <end position="56"/>
    </location>
</feature>
<sequence>MSQGLTPDSSPKGGGSIDLLSLLMPEGEGEGEKERMDSSGRGTQGARERERERGIQQMGLDESRVISASQVIVAPWVVVKELLDNALDSGATHITVSLANSGVDSISVSDDGSGIEESAFEYLITHRATSKLPDTNAISEAETLGFRGEALYSLASIANLK</sequence>
<comment type="similarity">
    <text evidence="1">Belongs to the DNA mismatch repair MutL/HexB family.</text>
</comment>
<comment type="caution">
    <text evidence="3">The sequence shown here is derived from an EMBL/GenBank/DDBJ whole genome shotgun (WGS) entry which is preliminary data.</text>
</comment>
<gene>
    <name evidence="3" type="ORF">KIPB_008179</name>
</gene>
<evidence type="ECO:0000256" key="2">
    <source>
        <dbReference type="SAM" id="MobiDB-lite"/>
    </source>
</evidence>
<dbReference type="OrthoDB" id="10263226at2759"/>
<organism evidence="3 4">
    <name type="scientific">Kipferlia bialata</name>
    <dbReference type="NCBI Taxonomy" id="797122"/>
    <lineage>
        <taxon>Eukaryota</taxon>
        <taxon>Metamonada</taxon>
        <taxon>Carpediemonas-like organisms</taxon>
        <taxon>Kipferlia</taxon>
    </lineage>
</organism>
<proteinExistence type="inferred from homology"/>
<dbReference type="PROSITE" id="PS00058">
    <property type="entry name" value="DNA_MISMATCH_REPAIR_1"/>
    <property type="match status" value="1"/>
</dbReference>
<feature type="non-terminal residue" evidence="3">
    <location>
        <position position="161"/>
    </location>
</feature>
<evidence type="ECO:0000313" key="3">
    <source>
        <dbReference type="EMBL" id="GIQ86340.1"/>
    </source>
</evidence>
<dbReference type="PANTHER" id="PTHR10073:SF52">
    <property type="entry name" value="MISMATCH REPAIR ENDONUCLEASE PMS2"/>
    <property type="match status" value="1"/>
</dbReference>
<dbReference type="Proteomes" id="UP000265618">
    <property type="component" value="Unassembled WGS sequence"/>
</dbReference>
<dbReference type="SUPFAM" id="SSF55874">
    <property type="entry name" value="ATPase domain of HSP90 chaperone/DNA topoisomerase II/histidine kinase"/>
    <property type="match status" value="1"/>
</dbReference>
<dbReference type="AlphaFoldDB" id="A0A9K3GL91"/>
<dbReference type="InterPro" id="IPR014762">
    <property type="entry name" value="DNA_mismatch_repair_CS"/>
</dbReference>
<dbReference type="GO" id="GO:0032389">
    <property type="term" value="C:MutLalpha complex"/>
    <property type="evidence" value="ECO:0007669"/>
    <property type="project" value="TreeGrafter"/>
</dbReference>
<reference evidence="3 4" key="1">
    <citation type="journal article" date="2018" name="PLoS ONE">
        <title>The draft genome of Kipferlia bialata reveals reductive genome evolution in fornicate parasites.</title>
        <authorList>
            <person name="Tanifuji G."/>
            <person name="Takabayashi S."/>
            <person name="Kume K."/>
            <person name="Takagi M."/>
            <person name="Nakayama T."/>
            <person name="Kamikawa R."/>
            <person name="Inagaki Y."/>
            <person name="Hashimoto T."/>
        </authorList>
    </citation>
    <scope>NUCLEOTIDE SEQUENCE [LARGE SCALE GENOMIC DNA]</scope>
    <source>
        <strain evidence="3">NY0173</strain>
    </source>
</reference>
<dbReference type="Gene3D" id="3.30.565.10">
    <property type="entry name" value="Histidine kinase-like ATPase, C-terminal domain"/>
    <property type="match status" value="1"/>
</dbReference>
<dbReference type="GO" id="GO:0140664">
    <property type="term" value="F:ATP-dependent DNA damage sensor activity"/>
    <property type="evidence" value="ECO:0007669"/>
    <property type="project" value="InterPro"/>
</dbReference>
<evidence type="ECO:0000256" key="1">
    <source>
        <dbReference type="ARBA" id="ARBA00006082"/>
    </source>
</evidence>
<dbReference type="EMBL" id="BDIP01002468">
    <property type="protein sequence ID" value="GIQ86340.1"/>
    <property type="molecule type" value="Genomic_DNA"/>
</dbReference>